<keyword evidence="2" id="KW-1185">Reference proteome</keyword>
<dbReference type="EMBL" id="JAUSVV010000009">
    <property type="protein sequence ID" value="MDQ0444078.1"/>
    <property type="molecule type" value="Genomic_DNA"/>
</dbReference>
<comment type="caution">
    <text evidence="1">The sequence shown here is derived from an EMBL/GenBank/DDBJ whole genome shotgun (WGS) entry which is preliminary data.</text>
</comment>
<evidence type="ECO:0000313" key="1">
    <source>
        <dbReference type="EMBL" id="MDQ0444078.1"/>
    </source>
</evidence>
<organism evidence="1 2">
    <name type="scientific">Methylobacterium persicinum</name>
    <dbReference type="NCBI Taxonomy" id="374426"/>
    <lineage>
        <taxon>Bacteria</taxon>
        <taxon>Pseudomonadati</taxon>
        <taxon>Pseudomonadota</taxon>
        <taxon>Alphaproteobacteria</taxon>
        <taxon>Hyphomicrobiales</taxon>
        <taxon>Methylobacteriaceae</taxon>
        <taxon>Methylobacterium</taxon>
    </lineage>
</organism>
<name>A0ABU0HP24_9HYPH</name>
<dbReference type="Proteomes" id="UP001236369">
    <property type="component" value="Unassembled WGS sequence"/>
</dbReference>
<accession>A0ABU0HP24</accession>
<evidence type="ECO:0008006" key="3">
    <source>
        <dbReference type="Google" id="ProtNLM"/>
    </source>
</evidence>
<reference evidence="1 2" key="1">
    <citation type="submission" date="2023-07" db="EMBL/GenBank/DDBJ databases">
        <title>Genomic Encyclopedia of Type Strains, Phase IV (KMG-IV): sequencing the most valuable type-strain genomes for metagenomic binning, comparative biology and taxonomic classification.</title>
        <authorList>
            <person name="Goeker M."/>
        </authorList>
    </citation>
    <scope>NUCLEOTIDE SEQUENCE [LARGE SCALE GENOMIC DNA]</scope>
    <source>
        <strain evidence="1 2">DSM 19562</strain>
    </source>
</reference>
<evidence type="ECO:0000313" key="2">
    <source>
        <dbReference type="Proteomes" id="UP001236369"/>
    </source>
</evidence>
<dbReference type="InterPro" id="IPR025310">
    <property type="entry name" value="DUF4164"/>
</dbReference>
<dbReference type="Pfam" id="PF13747">
    <property type="entry name" value="DUF4164"/>
    <property type="match status" value="1"/>
</dbReference>
<proteinExistence type="predicted"/>
<sequence length="98" mass="10392">MTMPPDDAPERDPVTDALHHLDVTLSRLEAAVTRRLEAEAAPDDRDAELTLLGEDRSRLAAALDAASARLAQVEATSGEVGGRLDRAIAAVAGVLERH</sequence>
<protein>
    <recommendedName>
        <fullName evidence="3">DUF4164 domain-containing protein</fullName>
    </recommendedName>
</protein>
<gene>
    <name evidence="1" type="ORF">QO016_003586</name>
</gene>
<dbReference type="RefSeq" id="WP_238249216.1">
    <property type="nucleotide sequence ID" value="NZ_BPQX01000028.1"/>
</dbReference>